<reference evidence="1 2" key="1">
    <citation type="submission" date="2023-09" db="EMBL/GenBank/DDBJ databases">
        <title>Pangenome analysis of Batrachochytrium dendrobatidis and related Chytrids.</title>
        <authorList>
            <person name="Yacoub M.N."/>
            <person name="Stajich J.E."/>
            <person name="James T.Y."/>
        </authorList>
    </citation>
    <scope>NUCLEOTIDE SEQUENCE [LARGE SCALE GENOMIC DNA]</scope>
    <source>
        <strain evidence="1 2">JEL0888</strain>
    </source>
</reference>
<sequence length="76" mass="8957">MVAKHYDANNLLRPWGLLHCDHCDSISCRDKNASIKMHLRVIFYLQHLQQFDAQGHLAVWKDGQPYLYHQQLRAQA</sequence>
<gene>
    <name evidence="1" type="ORF">HK105_200892</name>
</gene>
<protein>
    <submittedName>
        <fullName evidence="1">Uncharacterized protein</fullName>
    </submittedName>
</protein>
<proteinExistence type="predicted"/>
<evidence type="ECO:0000313" key="2">
    <source>
        <dbReference type="Proteomes" id="UP001527925"/>
    </source>
</evidence>
<dbReference type="EMBL" id="JADGIZ020000003">
    <property type="protein sequence ID" value="KAL2919249.1"/>
    <property type="molecule type" value="Genomic_DNA"/>
</dbReference>
<dbReference type="Proteomes" id="UP001527925">
    <property type="component" value="Unassembled WGS sequence"/>
</dbReference>
<name>A0ABR4NIH3_9FUNG</name>
<organism evidence="1 2">
    <name type="scientific">Polyrhizophydium stewartii</name>
    <dbReference type="NCBI Taxonomy" id="2732419"/>
    <lineage>
        <taxon>Eukaryota</taxon>
        <taxon>Fungi</taxon>
        <taxon>Fungi incertae sedis</taxon>
        <taxon>Chytridiomycota</taxon>
        <taxon>Chytridiomycota incertae sedis</taxon>
        <taxon>Chytridiomycetes</taxon>
        <taxon>Rhizophydiales</taxon>
        <taxon>Rhizophydiales incertae sedis</taxon>
        <taxon>Polyrhizophydium</taxon>
    </lineage>
</organism>
<keyword evidence="2" id="KW-1185">Reference proteome</keyword>
<comment type="caution">
    <text evidence="1">The sequence shown here is derived from an EMBL/GenBank/DDBJ whole genome shotgun (WGS) entry which is preliminary data.</text>
</comment>
<accession>A0ABR4NIH3</accession>
<evidence type="ECO:0000313" key="1">
    <source>
        <dbReference type="EMBL" id="KAL2919249.1"/>
    </source>
</evidence>